<evidence type="ECO:0000313" key="2">
    <source>
        <dbReference type="Proteomes" id="UP000053562"/>
    </source>
</evidence>
<name>A0A0J9S6Y9_PLAVI</name>
<organism evidence="1 2">
    <name type="scientific">Plasmodium vivax India VII</name>
    <dbReference type="NCBI Taxonomy" id="1077284"/>
    <lineage>
        <taxon>Eukaryota</taxon>
        <taxon>Sar</taxon>
        <taxon>Alveolata</taxon>
        <taxon>Apicomplexa</taxon>
        <taxon>Aconoidasida</taxon>
        <taxon>Haemosporida</taxon>
        <taxon>Plasmodiidae</taxon>
        <taxon>Plasmodium</taxon>
        <taxon>Plasmodium (Plasmodium)</taxon>
    </lineage>
</organism>
<reference evidence="1 2" key="1">
    <citation type="submission" date="2011-08" db="EMBL/GenBank/DDBJ databases">
        <title>The Genome Sequence of Plasmodium vivax India VII.</title>
        <authorList>
            <consortium name="The Broad Institute Genome Sequencing Platform"/>
            <consortium name="The Broad Institute Genome Sequencing Center for Infectious Disease"/>
            <person name="Neafsey D."/>
            <person name="Carlton J."/>
            <person name="Barnwell J."/>
            <person name="Collins W."/>
            <person name="Escalante A."/>
            <person name="Mullikin J."/>
            <person name="Saul A."/>
            <person name="Guigo R."/>
            <person name="Camara F."/>
            <person name="Young S.K."/>
            <person name="Zeng Q."/>
            <person name="Gargeya S."/>
            <person name="Fitzgerald M."/>
            <person name="Haas B."/>
            <person name="Abouelleil A."/>
            <person name="Alvarado L."/>
            <person name="Arachchi H.M."/>
            <person name="Berlin A."/>
            <person name="Brown A."/>
            <person name="Chapman S.B."/>
            <person name="Chen Z."/>
            <person name="Dunbar C."/>
            <person name="Freedman E."/>
            <person name="Gearin G."/>
            <person name="Gellesch M."/>
            <person name="Goldberg J."/>
            <person name="Griggs A."/>
            <person name="Gujja S."/>
            <person name="Heiman D."/>
            <person name="Howarth C."/>
            <person name="Larson L."/>
            <person name="Lui A."/>
            <person name="MacDonald P.J.P."/>
            <person name="Montmayeur A."/>
            <person name="Murphy C."/>
            <person name="Neiman D."/>
            <person name="Pearson M."/>
            <person name="Priest M."/>
            <person name="Roberts A."/>
            <person name="Saif S."/>
            <person name="Shea T."/>
            <person name="Shenoy N."/>
            <person name="Sisk P."/>
            <person name="Stolte C."/>
            <person name="Sykes S."/>
            <person name="Wortman J."/>
            <person name="Nusbaum C."/>
            <person name="Birren B."/>
        </authorList>
    </citation>
    <scope>NUCLEOTIDE SEQUENCE [LARGE SCALE GENOMIC DNA]</scope>
    <source>
        <strain evidence="1 2">India VII</strain>
    </source>
</reference>
<protein>
    <submittedName>
        <fullName evidence="1">Uncharacterized protein</fullName>
    </submittedName>
</protein>
<evidence type="ECO:0000313" key="1">
    <source>
        <dbReference type="EMBL" id="KMZ78675.1"/>
    </source>
</evidence>
<proteinExistence type="predicted"/>
<dbReference type="EMBL" id="KQ234361">
    <property type="protein sequence ID" value="KMZ78675.1"/>
    <property type="molecule type" value="Genomic_DNA"/>
</dbReference>
<gene>
    <name evidence="1" type="ORF">PVIIG_00070</name>
</gene>
<dbReference type="Proteomes" id="UP000053562">
    <property type="component" value="Unassembled WGS sequence"/>
</dbReference>
<accession>A0A0J9S6Y9</accession>
<dbReference type="OrthoDB" id="368496at2759"/>
<dbReference type="AlphaFoldDB" id="A0A0J9S6Y9"/>
<sequence>MSVNTLAARKDYNDYKMCMQANKRSSNAKEKCASDLDRAINTTTQMISRECLPHTEELYKCFKHSFRLSFCDKGVIERLKNCQSDVYKMITS</sequence>